<evidence type="ECO:0000256" key="7">
    <source>
        <dbReference type="ARBA" id="ARBA00023136"/>
    </source>
</evidence>
<dbReference type="Pfam" id="PF03845">
    <property type="entry name" value="Spore_permease"/>
    <property type="match status" value="1"/>
</dbReference>
<keyword evidence="4" id="KW-0309">Germination</keyword>
<feature type="transmembrane region" description="Helical" evidence="8">
    <location>
        <begin position="220"/>
        <end position="243"/>
    </location>
</feature>
<reference evidence="9" key="1">
    <citation type="submission" date="2021-03" db="EMBL/GenBank/DDBJ databases">
        <title>Antimicrobial resistance genes in bacteria isolated from Japanese honey, and their potential for conferring macrolide and lincosamide resistance in the American foulbrood pathogen Paenibacillus larvae.</title>
        <authorList>
            <person name="Okamoto M."/>
            <person name="Kumagai M."/>
            <person name="Kanamori H."/>
            <person name="Takamatsu D."/>
        </authorList>
    </citation>
    <scope>NUCLEOTIDE SEQUENCE</scope>
    <source>
        <strain evidence="9">J27TS8</strain>
    </source>
</reference>
<feature type="transmembrane region" description="Helical" evidence="8">
    <location>
        <begin position="12"/>
        <end position="34"/>
    </location>
</feature>
<protein>
    <submittedName>
        <fullName evidence="9">Spore germination protein KB</fullName>
    </submittedName>
</protein>
<evidence type="ECO:0000256" key="6">
    <source>
        <dbReference type="ARBA" id="ARBA00022989"/>
    </source>
</evidence>
<dbReference type="AlphaFoldDB" id="A0A919WKX6"/>
<evidence type="ECO:0000313" key="10">
    <source>
        <dbReference type="Proteomes" id="UP000682111"/>
    </source>
</evidence>
<feature type="transmembrane region" description="Helical" evidence="8">
    <location>
        <begin position="118"/>
        <end position="136"/>
    </location>
</feature>
<proteinExistence type="inferred from homology"/>
<comment type="similarity">
    <text evidence="2">Belongs to the amino acid-polyamine-organocation (APC) superfamily. Spore germination protein (SGP) (TC 2.A.3.9) family.</text>
</comment>
<feature type="transmembrane region" description="Helical" evidence="8">
    <location>
        <begin position="345"/>
        <end position="361"/>
    </location>
</feature>
<dbReference type="RefSeq" id="WP_212934204.1">
    <property type="nucleotide sequence ID" value="NZ_BORC01000007.1"/>
</dbReference>
<feature type="transmembrane region" description="Helical" evidence="8">
    <location>
        <begin position="81"/>
        <end position="98"/>
    </location>
</feature>
<keyword evidence="3" id="KW-0813">Transport</keyword>
<evidence type="ECO:0000256" key="4">
    <source>
        <dbReference type="ARBA" id="ARBA00022544"/>
    </source>
</evidence>
<evidence type="ECO:0000256" key="8">
    <source>
        <dbReference type="SAM" id="Phobius"/>
    </source>
</evidence>
<dbReference type="PANTHER" id="PTHR34975:SF2">
    <property type="entry name" value="SPORE GERMINATION PROTEIN A2"/>
    <property type="match status" value="1"/>
</dbReference>
<evidence type="ECO:0000256" key="2">
    <source>
        <dbReference type="ARBA" id="ARBA00007998"/>
    </source>
</evidence>
<evidence type="ECO:0000313" key="9">
    <source>
        <dbReference type="EMBL" id="GIN63537.1"/>
    </source>
</evidence>
<dbReference type="Proteomes" id="UP000682111">
    <property type="component" value="Unassembled WGS sequence"/>
</dbReference>
<comment type="caution">
    <text evidence="9">The sequence shown here is derived from an EMBL/GenBank/DDBJ whole genome shotgun (WGS) entry which is preliminary data.</text>
</comment>
<dbReference type="InterPro" id="IPR004761">
    <property type="entry name" value="Spore_GerAB"/>
</dbReference>
<evidence type="ECO:0000256" key="5">
    <source>
        <dbReference type="ARBA" id="ARBA00022692"/>
    </source>
</evidence>
<keyword evidence="10" id="KW-1185">Reference proteome</keyword>
<name>A0A919WKX6_9BACI</name>
<feature type="transmembrane region" description="Helical" evidence="8">
    <location>
        <begin position="40"/>
        <end position="61"/>
    </location>
</feature>
<dbReference type="NCBIfam" id="TIGR00912">
    <property type="entry name" value="2A0309"/>
    <property type="match status" value="1"/>
</dbReference>
<feature type="transmembrane region" description="Helical" evidence="8">
    <location>
        <begin position="185"/>
        <end position="208"/>
    </location>
</feature>
<gene>
    <name evidence="9" type="primary">gerKB</name>
    <name evidence="9" type="ORF">J27TS8_35300</name>
</gene>
<dbReference type="EMBL" id="BORC01000007">
    <property type="protein sequence ID" value="GIN63537.1"/>
    <property type="molecule type" value="Genomic_DNA"/>
</dbReference>
<evidence type="ECO:0000256" key="1">
    <source>
        <dbReference type="ARBA" id="ARBA00004141"/>
    </source>
</evidence>
<comment type="subcellular location">
    <subcellularLocation>
        <location evidence="1">Membrane</location>
        <topology evidence="1">Multi-pass membrane protein</topology>
    </subcellularLocation>
</comment>
<feature type="transmembrane region" description="Helical" evidence="8">
    <location>
        <begin position="273"/>
        <end position="294"/>
    </location>
</feature>
<evidence type="ECO:0000256" key="3">
    <source>
        <dbReference type="ARBA" id="ARBA00022448"/>
    </source>
</evidence>
<keyword evidence="5 8" id="KW-0812">Transmembrane</keyword>
<dbReference type="GO" id="GO:0016020">
    <property type="term" value="C:membrane"/>
    <property type="evidence" value="ECO:0007669"/>
    <property type="project" value="UniProtKB-SubCell"/>
</dbReference>
<keyword evidence="7 8" id="KW-0472">Membrane</keyword>
<dbReference type="PANTHER" id="PTHR34975">
    <property type="entry name" value="SPORE GERMINATION PROTEIN A2"/>
    <property type="match status" value="1"/>
</dbReference>
<keyword evidence="6 8" id="KW-1133">Transmembrane helix</keyword>
<sequence>MKQQKLVENLSLWQLAVLLFTFEIGSVAVVGVGNDSKQDAWIAVALSTLLGAAIVTFYIMLLKRAPGKNLFELITLTFGKWIGKGIGLLYVFYFFYIAERVLRDFCELITTVIFENTPIEVISITMMGVIAYMLYLGLEVFGRTGEIFIPYVFTFTILIGFATFFSGEMDFKNLLPVMAEGSGPIIQHIFPRLLTFPFGELITFMVIIPYVTQFNKAGKVSVITVLVSGMIIIYGTVIEIVTLGTEQLERTVFPLLSAARYISLLEFIERVDLVVVFIVMFGIITKVSVFFFAGLKGLEHITNISYRYMVLPMATIISYGTILISDNFAEHIEEGIRFIPHYMHVPFQFILPALFAPLLFWRTKKQKRGSDTNGSK</sequence>
<organism evidence="9 10">
    <name type="scientific">Robertmurraya siralis</name>
    <dbReference type="NCBI Taxonomy" id="77777"/>
    <lineage>
        <taxon>Bacteria</taxon>
        <taxon>Bacillati</taxon>
        <taxon>Bacillota</taxon>
        <taxon>Bacilli</taxon>
        <taxon>Bacillales</taxon>
        <taxon>Bacillaceae</taxon>
        <taxon>Robertmurraya</taxon>
    </lineage>
</organism>
<feature type="transmembrane region" description="Helical" evidence="8">
    <location>
        <begin position="306"/>
        <end position="325"/>
    </location>
</feature>
<dbReference type="GO" id="GO:0009847">
    <property type="term" value="P:spore germination"/>
    <property type="evidence" value="ECO:0007669"/>
    <property type="project" value="InterPro"/>
</dbReference>
<accession>A0A919WKX6</accession>
<feature type="transmembrane region" description="Helical" evidence="8">
    <location>
        <begin position="148"/>
        <end position="165"/>
    </location>
</feature>